<gene>
    <name evidence="2" type="ORF">ACFFR3_31430</name>
</gene>
<evidence type="ECO:0000313" key="3">
    <source>
        <dbReference type="Proteomes" id="UP001589568"/>
    </source>
</evidence>
<dbReference type="EC" id="2.1.1.-" evidence="2"/>
<dbReference type="InterPro" id="IPR029063">
    <property type="entry name" value="SAM-dependent_MTases_sf"/>
</dbReference>
<feature type="domain" description="Methyltransferase" evidence="1">
    <location>
        <begin position="35"/>
        <end position="144"/>
    </location>
</feature>
<organism evidence="2 3">
    <name type="scientific">Nonomuraea salmonea</name>
    <dbReference type="NCBI Taxonomy" id="46181"/>
    <lineage>
        <taxon>Bacteria</taxon>
        <taxon>Bacillati</taxon>
        <taxon>Actinomycetota</taxon>
        <taxon>Actinomycetes</taxon>
        <taxon>Streptosporangiales</taxon>
        <taxon>Streptosporangiaceae</taxon>
        <taxon>Nonomuraea</taxon>
    </lineage>
</organism>
<reference evidence="2 3" key="1">
    <citation type="submission" date="2024-09" db="EMBL/GenBank/DDBJ databases">
        <authorList>
            <person name="Sun Q."/>
            <person name="Mori K."/>
        </authorList>
    </citation>
    <scope>NUCLEOTIDE SEQUENCE [LARGE SCALE GENOMIC DNA]</scope>
    <source>
        <strain evidence="2 3">JCM 3324</strain>
    </source>
</reference>
<dbReference type="Proteomes" id="UP001589568">
    <property type="component" value="Unassembled WGS sequence"/>
</dbReference>
<dbReference type="SUPFAM" id="SSF53335">
    <property type="entry name" value="S-adenosyl-L-methionine-dependent methyltransferases"/>
    <property type="match status" value="1"/>
</dbReference>
<accession>A0ABV5NUM3</accession>
<dbReference type="Pfam" id="PF13847">
    <property type="entry name" value="Methyltransf_31"/>
    <property type="match status" value="1"/>
</dbReference>
<evidence type="ECO:0000313" key="2">
    <source>
        <dbReference type="EMBL" id="MFB9474033.1"/>
    </source>
</evidence>
<dbReference type="GO" id="GO:0008168">
    <property type="term" value="F:methyltransferase activity"/>
    <property type="evidence" value="ECO:0007669"/>
    <property type="project" value="UniProtKB-KW"/>
</dbReference>
<dbReference type="Gene3D" id="3.40.50.150">
    <property type="entry name" value="Vaccinia Virus protein VP39"/>
    <property type="match status" value="1"/>
</dbReference>
<dbReference type="EMBL" id="JBHMCF010000036">
    <property type="protein sequence ID" value="MFB9474033.1"/>
    <property type="molecule type" value="Genomic_DNA"/>
</dbReference>
<dbReference type="PANTHER" id="PTHR43861">
    <property type="entry name" value="TRANS-ACONITATE 2-METHYLTRANSFERASE-RELATED"/>
    <property type="match status" value="1"/>
</dbReference>
<keyword evidence="3" id="KW-1185">Reference proteome</keyword>
<dbReference type="RefSeq" id="WP_379484304.1">
    <property type="nucleotide sequence ID" value="NZ_JBHMCF010000036.1"/>
</dbReference>
<keyword evidence="2" id="KW-0489">Methyltransferase</keyword>
<name>A0ABV5NUM3_9ACTN</name>
<protein>
    <submittedName>
        <fullName evidence="2">SAM-dependent methyltransferase</fullName>
        <ecNumber evidence="2">2.1.1.-</ecNumber>
    </submittedName>
</protein>
<sequence length="253" mass="28016">MSLRFHEIAGSRNQILNPLTDDKLRLLGEICGFTPGTRILDLACGKGELLSRWAAEYAIEGLGVDISKVFLDAAKNRAEELSVADRVNFVEADASTYMDVPNSYDVVSCIGATWIGGGLQGTLSLMRRSLRPGGIVLVGDCYWTSPPPPEARAALQIGADEFTSLIGTADRAEEAGFELLEMVLADPDSWDRYVAPQWWAVSDWLRDNPDDPDVPAMRDFLTRSRRSHLEYGRHYLGWGVFVLRPLPTDENPT</sequence>
<comment type="caution">
    <text evidence="2">The sequence shown here is derived from an EMBL/GenBank/DDBJ whole genome shotgun (WGS) entry which is preliminary data.</text>
</comment>
<dbReference type="CDD" id="cd02440">
    <property type="entry name" value="AdoMet_MTases"/>
    <property type="match status" value="1"/>
</dbReference>
<dbReference type="PANTHER" id="PTHR43861:SF1">
    <property type="entry name" value="TRANS-ACONITATE 2-METHYLTRANSFERASE"/>
    <property type="match status" value="1"/>
</dbReference>
<evidence type="ECO:0000259" key="1">
    <source>
        <dbReference type="Pfam" id="PF13847"/>
    </source>
</evidence>
<proteinExistence type="predicted"/>
<dbReference type="InterPro" id="IPR025714">
    <property type="entry name" value="Methyltranfer_dom"/>
</dbReference>
<keyword evidence="2" id="KW-0808">Transferase</keyword>
<dbReference type="GO" id="GO:0032259">
    <property type="term" value="P:methylation"/>
    <property type="evidence" value="ECO:0007669"/>
    <property type="project" value="UniProtKB-KW"/>
</dbReference>